<dbReference type="InterPro" id="IPR050135">
    <property type="entry name" value="dGTPase-like"/>
</dbReference>
<dbReference type="GO" id="GO:0008832">
    <property type="term" value="F:dGTPase activity"/>
    <property type="evidence" value="ECO:0007669"/>
    <property type="project" value="TreeGrafter"/>
</dbReference>
<dbReference type="GeneID" id="117645979"/>
<evidence type="ECO:0000313" key="4">
    <source>
        <dbReference type="RefSeq" id="XP_034242465.1"/>
    </source>
</evidence>
<accession>A0A6P8YXV0</accession>
<dbReference type="Pfam" id="PF01966">
    <property type="entry name" value="HD"/>
    <property type="match status" value="1"/>
</dbReference>
<dbReference type="Gene3D" id="1.10.3210.10">
    <property type="entry name" value="Hypothetical protein af1432"/>
    <property type="match status" value="1"/>
</dbReference>
<dbReference type="CDD" id="cd00077">
    <property type="entry name" value="HDc"/>
    <property type="match status" value="1"/>
</dbReference>
<organism evidence="4">
    <name type="scientific">Thrips palmi</name>
    <name type="common">Melon thrips</name>
    <dbReference type="NCBI Taxonomy" id="161013"/>
    <lineage>
        <taxon>Eukaryota</taxon>
        <taxon>Metazoa</taxon>
        <taxon>Ecdysozoa</taxon>
        <taxon>Arthropoda</taxon>
        <taxon>Hexapoda</taxon>
        <taxon>Insecta</taxon>
        <taxon>Pterygota</taxon>
        <taxon>Neoptera</taxon>
        <taxon>Paraneoptera</taxon>
        <taxon>Thysanoptera</taxon>
        <taxon>Terebrantia</taxon>
        <taxon>Thripoidea</taxon>
        <taxon>Thripidae</taxon>
        <taxon>Thrips</taxon>
    </lineage>
</organism>
<dbReference type="AlphaFoldDB" id="A0A6P8YXV0"/>
<gene>
    <name evidence="4" type="primary">LOC117645979</name>
</gene>
<protein>
    <submittedName>
        <fullName evidence="4">Deoxynucleoside triphosphate triphosphohydrolase SAMHD1 isoform X1</fullName>
    </submittedName>
</protein>
<proteinExistence type="inferred from homology"/>
<dbReference type="PANTHER" id="PTHR11373:SF4">
    <property type="entry name" value="DEOXYNUCLEOSIDE TRIPHOSPHATE TRIPHOSPHOHYDROLASE SAMHD1"/>
    <property type="match status" value="1"/>
</dbReference>
<evidence type="ECO:0000259" key="2">
    <source>
        <dbReference type="SMART" id="SM00471"/>
    </source>
</evidence>
<dbReference type="SUPFAM" id="SSF109604">
    <property type="entry name" value="HD-domain/PDEase-like"/>
    <property type="match status" value="1"/>
</dbReference>
<dbReference type="InParanoid" id="A0A6P8YXV0"/>
<evidence type="ECO:0000256" key="1">
    <source>
        <dbReference type="ARBA" id="ARBA00005776"/>
    </source>
</evidence>
<dbReference type="OrthoDB" id="9991235at2759"/>
<dbReference type="InterPro" id="IPR006674">
    <property type="entry name" value="HD_domain"/>
</dbReference>
<dbReference type="Proteomes" id="UP000515158">
    <property type="component" value="Unplaced"/>
</dbReference>
<dbReference type="InterPro" id="IPR003607">
    <property type="entry name" value="HD/PDEase_dom"/>
</dbReference>
<sequence length="494" mass="57532">MANMAEPIEQSESAAEIMDREGSKNFKLFQDSVHGVMRFHPLIVKFIDTKVFQRMRNIKQLSTTYLVFPAAAHNRFEHSLGVCYLAGEVMDELEKNSPNVWKEILPDPKESEAVKLAIQIAGLLHDLGHGPFSHTWEVFVQACGGDWDHEHTSCALIDLMIWKSEDGKEPIQRDDNLTELGWLFKAEFNEVNKYIQFIKDVIIGVTQDKIKEPKRAFLYQVVANKFNDIDVDKYDYFLRDAQHLKMNVSFDYQRLIKLCRISYDDNKMSHIAFRDVEKYSIQGMFRVRADLHIRAYQHRVVKNLEIMLIDALKEADAKYLVRGLRLSQVHENPAIFATLTDSIQELLLYSEEPELESTRELLDRLATRNLYKIVGEWPLKVAQSEEEKLQNRAPKGLNRKILNELEEILEGKYALTQVGVNQGKYFDPLANVKFFPKHERRMMEGNVPQMKMELPFFKVLVFKRGREEDNLEDLKKKAEDFLKTKGILFLNQGQ</sequence>
<dbReference type="GO" id="GO:0006203">
    <property type="term" value="P:dGTP catabolic process"/>
    <property type="evidence" value="ECO:0007669"/>
    <property type="project" value="TreeGrafter"/>
</dbReference>
<dbReference type="FunCoup" id="A0A6P8YXV0">
    <property type="interactions" value="685"/>
</dbReference>
<feature type="domain" description="HD/PDEase" evidence="2">
    <location>
        <begin position="71"/>
        <end position="246"/>
    </location>
</feature>
<dbReference type="KEGG" id="tpal:117645979"/>
<evidence type="ECO:0000313" key="3">
    <source>
        <dbReference type="Proteomes" id="UP000515158"/>
    </source>
</evidence>
<name>A0A6P8YXV0_THRPL</name>
<dbReference type="SMART" id="SM00471">
    <property type="entry name" value="HDc"/>
    <property type="match status" value="1"/>
</dbReference>
<keyword evidence="3" id="KW-1185">Reference proteome</keyword>
<dbReference type="CTD" id="43927"/>
<dbReference type="PANTHER" id="PTHR11373">
    <property type="entry name" value="DEOXYNUCLEOSIDE TRIPHOSPHATE TRIPHOSPHOHYDROLASE"/>
    <property type="match status" value="1"/>
</dbReference>
<dbReference type="RefSeq" id="XP_034242465.1">
    <property type="nucleotide sequence ID" value="XM_034386574.1"/>
</dbReference>
<reference evidence="4" key="1">
    <citation type="submission" date="2025-08" db="UniProtKB">
        <authorList>
            <consortium name="RefSeq"/>
        </authorList>
    </citation>
    <scope>IDENTIFICATION</scope>
    <source>
        <tissue evidence="4">Total insect</tissue>
    </source>
</reference>
<comment type="similarity">
    <text evidence="1">Belongs to the SAMHD1 family.</text>
</comment>
<dbReference type="GO" id="GO:0005634">
    <property type="term" value="C:nucleus"/>
    <property type="evidence" value="ECO:0007669"/>
    <property type="project" value="TreeGrafter"/>
</dbReference>